<keyword evidence="3" id="KW-0067">ATP-binding</keyword>
<dbReference type="Gene3D" id="1.10.8.60">
    <property type="match status" value="1"/>
</dbReference>
<reference evidence="11 12" key="1">
    <citation type="submission" date="2016-10" db="EMBL/GenBank/DDBJ databases">
        <authorList>
            <person name="de Groot N.N."/>
        </authorList>
    </citation>
    <scope>NUCLEOTIDE SEQUENCE [LARGE SCALE GENOMIC DNA]</scope>
    <source>
        <strain evidence="11 12">HL3</strain>
    </source>
</reference>
<dbReference type="Gene3D" id="1.10.10.60">
    <property type="entry name" value="Homeodomain-like"/>
    <property type="match status" value="1"/>
</dbReference>
<dbReference type="InterPro" id="IPR011006">
    <property type="entry name" value="CheY-like_superfamily"/>
</dbReference>
<keyword evidence="2" id="KW-0547">Nucleotide-binding</keyword>
<evidence type="ECO:0000256" key="6">
    <source>
        <dbReference type="ARBA" id="ARBA00023125"/>
    </source>
</evidence>
<keyword evidence="6" id="KW-0238">DNA-binding</keyword>
<dbReference type="InterPro" id="IPR025944">
    <property type="entry name" value="Sigma_54_int_dom_CS"/>
</dbReference>
<dbReference type="GO" id="GO:0000160">
    <property type="term" value="P:phosphorelay signal transduction system"/>
    <property type="evidence" value="ECO:0007669"/>
    <property type="project" value="UniProtKB-KW"/>
</dbReference>
<feature type="domain" description="Sigma-54 factor interaction" evidence="9">
    <location>
        <begin position="145"/>
        <end position="374"/>
    </location>
</feature>
<dbReference type="InterPro" id="IPR025943">
    <property type="entry name" value="Sigma_54_int_dom_ATP-bd_2"/>
</dbReference>
<dbReference type="PROSITE" id="PS50045">
    <property type="entry name" value="SIGMA54_INTERACT_4"/>
    <property type="match status" value="1"/>
</dbReference>
<dbReference type="InterPro" id="IPR058031">
    <property type="entry name" value="AAA_lid_NorR"/>
</dbReference>
<dbReference type="InterPro" id="IPR009057">
    <property type="entry name" value="Homeodomain-like_sf"/>
</dbReference>
<dbReference type="FunFam" id="3.40.50.300:FF:000006">
    <property type="entry name" value="DNA-binding transcriptional regulator NtrC"/>
    <property type="match status" value="1"/>
</dbReference>
<evidence type="ECO:0000259" key="9">
    <source>
        <dbReference type="PROSITE" id="PS50045"/>
    </source>
</evidence>
<dbReference type="GO" id="GO:0003677">
    <property type="term" value="F:DNA binding"/>
    <property type="evidence" value="ECO:0007669"/>
    <property type="project" value="UniProtKB-KW"/>
</dbReference>
<dbReference type="CDD" id="cd00009">
    <property type="entry name" value="AAA"/>
    <property type="match status" value="1"/>
</dbReference>
<dbReference type="Gene3D" id="3.40.50.300">
    <property type="entry name" value="P-loop containing nucleotide triphosphate hydrolases"/>
    <property type="match status" value="1"/>
</dbReference>
<dbReference type="SUPFAM" id="SSF52540">
    <property type="entry name" value="P-loop containing nucleoside triphosphate hydrolases"/>
    <property type="match status" value="1"/>
</dbReference>
<dbReference type="PANTHER" id="PTHR32071">
    <property type="entry name" value="TRANSCRIPTIONAL REGULATORY PROTEIN"/>
    <property type="match status" value="1"/>
</dbReference>
<dbReference type="Pfam" id="PF25601">
    <property type="entry name" value="AAA_lid_14"/>
    <property type="match status" value="1"/>
</dbReference>
<evidence type="ECO:0000313" key="11">
    <source>
        <dbReference type="EMBL" id="SFD23187.1"/>
    </source>
</evidence>
<dbReference type="FunFam" id="3.40.50.2300:FF:000018">
    <property type="entry name" value="DNA-binding transcriptional regulator NtrC"/>
    <property type="match status" value="1"/>
</dbReference>
<dbReference type="AlphaFoldDB" id="A0A1I1QMF1"/>
<evidence type="ECO:0000256" key="2">
    <source>
        <dbReference type="ARBA" id="ARBA00022741"/>
    </source>
</evidence>
<name>A0A1I1QMF1_9GAMM</name>
<dbReference type="PROSITE" id="PS00688">
    <property type="entry name" value="SIGMA54_INTERACT_3"/>
    <property type="match status" value="1"/>
</dbReference>
<keyword evidence="1 8" id="KW-0597">Phosphoprotein</keyword>
<dbReference type="SUPFAM" id="SSF46689">
    <property type="entry name" value="Homeodomain-like"/>
    <property type="match status" value="1"/>
</dbReference>
<dbReference type="InterPro" id="IPR027417">
    <property type="entry name" value="P-loop_NTPase"/>
</dbReference>
<evidence type="ECO:0000259" key="10">
    <source>
        <dbReference type="PROSITE" id="PS50110"/>
    </source>
</evidence>
<dbReference type="EMBL" id="FOMJ01000003">
    <property type="protein sequence ID" value="SFD23187.1"/>
    <property type="molecule type" value="Genomic_DNA"/>
</dbReference>
<dbReference type="PANTHER" id="PTHR32071:SF116">
    <property type="entry name" value="TRANSCRIPTIONAL REGULATORY PROTEIN GLRR"/>
    <property type="match status" value="1"/>
</dbReference>
<dbReference type="InterPro" id="IPR002078">
    <property type="entry name" value="Sigma_54_int"/>
</dbReference>
<feature type="modified residue" description="4-aspartylphosphate" evidence="8">
    <location>
        <position position="63"/>
    </location>
</feature>
<dbReference type="OrthoDB" id="9804019at2"/>
<evidence type="ECO:0000256" key="1">
    <source>
        <dbReference type="ARBA" id="ARBA00022553"/>
    </source>
</evidence>
<dbReference type="Pfam" id="PF00072">
    <property type="entry name" value="Response_reg"/>
    <property type="match status" value="1"/>
</dbReference>
<dbReference type="Proteomes" id="UP000198611">
    <property type="component" value="Unassembled WGS sequence"/>
</dbReference>
<protein>
    <submittedName>
        <fullName evidence="11">Two-component system, NtrC family, response regulator GlrR</fullName>
    </submittedName>
</protein>
<dbReference type="GO" id="GO:0005524">
    <property type="term" value="F:ATP binding"/>
    <property type="evidence" value="ECO:0007669"/>
    <property type="project" value="UniProtKB-KW"/>
</dbReference>
<dbReference type="SMART" id="SM00448">
    <property type="entry name" value="REC"/>
    <property type="match status" value="1"/>
</dbReference>
<dbReference type="InterPro" id="IPR003593">
    <property type="entry name" value="AAA+_ATPase"/>
</dbReference>
<dbReference type="Gene3D" id="3.40.50.2300">
    <property type="match status" value="1"/>
</dbReference>
<evidence type="ECO:0000256" key="3">
    <source>
        <dbReference type="ARBA" id="ARBA00022840"/>
    </source>
</evidence>
<sequence>MSSSPATAEVAAPRLLLVDDDTSLLRLLTLRLEANGYEVATATSGEGALEAMAEARPELVITDLRMEGMDGMALFRLLRERHPGLPVLILTAHGSIPEAVEATREGVFGFLGKPFDADELLTEIQRALSLGGERRPEAAEWCSRIRTRSPAMQAVLDRAGQVAATEAGVFIRGASGTGKELLARAIHDASPRSQGPFVAVNTAAMPEGLLESELFGHRKGAFTGAERDHTGLFREADGGTLFLDEVGDMPPGLQVKLLRVLQERRVRPVGGTQDIPVDVRIIAATHRDLEAAVGAGDFREDLFYRLNVVSLTLPPLSERREDIPLLAETFLEELAARYGRELTGFAPEALATLSEAPWPGNVRQLYNVVEQVVALATTPLVPDSLVREALDSAAAPMPTLAEARRAFERDYLERLLTITAGQVRRAAELAGRNRTEFYRLLSRHGLDPARFQE</sequence>
<dbReference type="SMART" id="SM00382">
    <property type="entry name" value="AAA"/>
    <property type="match status" value="1"/>
</dbReference>
<evidence type="ECO:0000256" key="4">
    <source>
        <dbReference type="ARBA" id="ARBA00023012"/>
    </source>
</evidence>
<evidence type="ECO:0000256" key="8">
    <source>
        <dbReference type="PROSITE-ProRule" id="PRU00169"/>
    </source>
</evidence>
<dbReference type="RefSeq" id="WP_093427835.1">
    <property type="nucleotide sequence ID" value="NZ_FOMJ01000003.1"/>
</dbReference>
<accession>A0A1I1QMF1</accession>
<dbReference type="InterPro" id="IPR001789">
    <property type="entry name" value="Sig_transdc_resp-reg_receiver"/>
</dbReference>
<organism evidence="11 12">
    <name type="scientific">Thiohalospira halophila DSM 15071</name>
    <dbReference type="NCBI Taxonomy" id="1123397"/>
    <lineage>
        <taxon>Bacteria</taxon>
        <taxon>Pseudomonadati</taxon>
        <taxon>Pseudomonadota</taxon>
        <taxon>Gammaproteobacteria</taxon>
        <taxon>Thiohalospirales</taxon>
        <taxon>Thiohalospiraceae</taxon>
        <taxon>Thiohalospira</taxon>
    </lineage>
</organism>
<evidence type="ECO:0000313" key="12">
    <source>
        <dbReference type="Proteomes" id="UP000198611"/>
    </source>
</evidence>
<dbReference type="GO" id="GO:0006355">
    <property type="term" value="P:regulation of DNA-templated transcription"/>
    <property type="evidence" value="ECO:0007669"/>
    <property type="project" value="InterPro"/>
</dbReference>
<keyword evidence="12" id="KW-1185">Reference proteome</keyword>
<feature type="domain" description="Response regulatory" evidence="10">
    <location>
        <begin position="14"/>
        <end position="128"/>
    </location>
</feature>
<evidence type="ECO:0000256" key="5">
    <source>
        <dbReference type="ARBA" id="ARBA00023015"/>
    </source>
</evidence>
<keyword evidence="5" id="KW-0805">Transcription regulation</keyword>
<dbReference type="PROSITE" id="PS00676">
    <property type="entry name" value="SIGMA54_INTERACT_2"/>
    <property type="match status" value="1"/>
</dbReference>
<evidence type="ECO:0000256" key="7">
    <source>
        <dbReference type="ARBA" id="ARBA00023163"/>
    </source>
</evidence>
<keyword evidence="4" id="KW-0902">Two-component regulatory system</keyword>
<dbReference type="STRING" id="1123397.SAMN05660831_01173"/>
<proteinExistence type="predicted"/>
<dbReference type="Pfam" id="PF00158">
    <property type="entry name" value="Sigma54_activat"/>
    <property type="match status" value="1"/>
</dbReference>
<gene>
    <name evidence="11" type="ORF">SAMN05660831_01173</name>
</gene>
<keyword evidence="7" id="KW-0804">Transcription</keyword>
<dbReference type="PROSITE" id="PS50110">
    <property type="entry name" value="RESPONSE_REGULATORY"/>
    <property type="match status" value="1"/>
</dbReference>
<dbReference type="SUPFAM" id="SSF52172">
    <property type="entry name" value="CheY-like"/>
    <property type="match status" value="1"/>
</dbReference>